<dbReference type="Pfam" id="PF00001">
    <property type="entry name" value="7tm_1"/>
    <property type="match status" value="1"/>
</dbReference>
<dbReference type="Ensembl" id="ENSGMOT00000066441.1">
    <property type="protein sequence ID" value="ENSGMOP00000026508.1"/>
    <property type="gene ID" value="ENSGMOG00000014501.2"/>
</dbReference>
<comment type="function">
    <text evidence="1">Receptor for the neuromedin-U and neuromedin-S neuropeptides.</text>
</comment>
<dbReference type="Proteomes" id="UP000694546">
    <property type="component" value="Chromosome 12"/>
</dbReference>
<evidence type="ECO:0000313" key="16">
    <source>
        <dbReference type="Proteomes" id="UP000694546"/>
    </source>
</evidence>
<dbReference type="Gene3D" id="1.20.1070.10">
    <property type="entry name" value="Rhodopsin 7-helix transmembrane proteins"/>
    <property type="match status" value="1"/>
</dbReference>
<evidence type="ECO:0000256" key="6">
    <source>
        <dbReference type="ARBA" id="ARBA00023040"/>
    </source>
</evidence>
<feature type="transmembrane region" description="Helical" evidence="13">
    <location>
        <begin position="181"/>
        <end position="203"/>
    </location>
</feature>
<dbReference type="GO" id="GO:0001607">
    <property type="term" value="F:neuromedin U receptor activity"/>
    <property type="evidence" value="ECO:0007669"/>
    <property type="project" value="InterPro"/>
</dbReference>
<dbReference type="GO" id="GO:0005886">
    <property type="term" value="C:plasma membrane"/>
    <property type="evidence" value="ECO:0007669"/>
    <property type="project" value="UniProtKB-SubCell"/>
</dbReference>
<evidence type="ECO:0000256" key="1">
    <source>
        <dbReference type="ARBA" id="ARBA00003593"/>
    </source>
</evidence>
<evidence type="ECO:0000256" key="8">
    <source>
        <dbReference type="ARBA" id="ARBA00023157"/>
    </source>
</evidence>
<comment type="subcellular location">
    <subcellularLocation>
        <location evidence="2">Cell membrane</location>
        <topology evidence="2">Multi-pass membrane protein</topology>
    </subcellularLocation>
</comment>
<evidence type="ECO:0000256" key="4">
    <source>
        <dbReference type="ARBA" id="ARBA00022692"/>
    </source>
</evidence>
<evidence type="ECO:0000256" key="12">
    <source>
        <dbReference type="RuleBase" id="RU000688"/>
    </source>
</evidence>
<keyword evidence="6 12" id="KW-0297">G-protein coupled receptor</keyword>
<protein>
    <submittedName>
        <fullName evidence="15">Neuromedin U receptor 1a</fullName>
    </submittedName>
</protein>
<name>A0A8C5A5Q5_GADMO</name>
<dbReference type="InterPro" id="IPR017452">
    <property type="entry name" value="GPCR_Rhodpsn_7TM"/>
</dbReference>
<evidence type="ECO:0000256" key="10">
    <source>
        <dbReference type="ARBA" id="ARBA00023180"/>
    </source>
</evidence>
<dbReference type="PRINTS" id="PR00237">
    <property type="entry name" value="GPCRRHODOPSN"/>
</dbReference>
<keyword evidence="3" id="KW-1003">Cell membrane</keyword>
<evidence type="ECO:0000259" key="14">
    <source>
        <dbReference type="PROSITE" id="PS50262"/>
    </source>
</evidence>
<keyword evidence="16" id="KW-1185">Reference proteome</keyword>
<keyword evidence="8" id="KW-1015">Disulfide bond</keyword>
<dbReference type="PROSITE" id="PS50262">
    <property type="entry name" value="G_PROTEIN_RECEP_F1_2"/>
    <property type="match status" value="1"/>
</dbReference>
<dbReference type="InterPro" id="IPR000276">
    <property type="entry name" value="GPCR_Rhodpsn"/>
</dbReference>
<feature type="transmembrane region" description="Helical" evidence="13">
    <location>
        <begin position="258"/>
        <end position="276"/>
    </location>
</feature>
<evidence type="ECO:0000313" key="15">
    <source>
        <dbReference type="Ensembl" id="ENSGMOP00000026508.1"/>
    </source>
</evidence>
<keyword evidence="9 12" id="KW-0675">Receptor</keyword>
<dbReference type="PROSITE" id="PS00237">
    <property type="entry name" value="G_PROTEIN_RECEP_F1_1"/>
    <property type="match status" value="1"/>
</dbReference>
<comment type="similarity">
    <text evidence="12">Belongs to the G-protein coupled receptor 1 family.</text>
</comment>
<reference evidence="15" key="2">
    <citation type="submission" date="2025-09" db="UniProtKB">
        <authorList>
            <consortium name="Ensembl"/>
        </authorList>
    </citation>
    <scope>IDENTIFICATION</scope>
</reference>
<keyword evidence="7 13" id="KW-0472">Membrane</keyword>
<organism evidence="15 16">
    <name type="scientific">Gadus morhua</name>
    <name type="common">Atlantic cod</name>
    <dbReference type="NCBI Taxonomy" id="8049"/>
    <lineage>
        <taxon>Eukaryota</taxon>
        <taxon>Metazoa</taxon>
        <taxon>Chordata</taxon>
        <taxon>Craniata</taxon>
        <taxon>Vertebrata</taxon>
        <taxon>Euteleostomi</taxon>
        <taxon>Actinopterygii</taxon>
        <taxon>Neopterygii</taxon>
        <taxon>Teleostei</taxon>
        <taxon>Neoteleostei</taxon>
        <taxon>Acanthomorphata</taxon>
        <taxon>Zeiogadaria</taxon>
        <taxon>Gadariae</taxon>
        <taxon>Gadiformes</taxon>
        <taxon>Gadoidei</taxon>
        <taxon>Gadidae</taxon>
        <taxon>Gadus</taxon>
    </lineage>
</organism>
<keyword evidence="5 13" id="KW-1133">Transmembrane helix</keyword>
<evidence type="ECO:0000256" key="5">
    <source>
        <dbReference type="ARBA" id="ARBA00022989"/>
    </source>
</evidence>
<keyword evidence="4 12" id="KW-0812">Transmembrane</keyword>
<dbReference type="InterPro" id="IPR005390">
    <property type="entry name" value="NeuromedU_rcpt"/>
</dbReference>
<feature type="domain" description="G-protein coupled receptors family 1 profile" evidence="14">
    <location>
        <begin position="77"/>
        <end position="319"/>
    </location>
</feature>
<reference evidence="15" key="1">
    <citation type="submission" date="2025-08" db="UniProtKB">
        <authorList>
            <consortium name="Ensembl"/>
        </authorList>
    </citation>
    <scope>IDENTIFICATION</scope>
</reference>
<keyword evidence="11 12" id="KW-0807">Transducer</keyword>
<feature type="transmembrane region" description="Helical" evidence="13">
    <location>
        <begin position="296"/>
        <end position="321"/>
    </location>
</feature>
<dbReference type="PANTHER" id="PTHR24243">
    <property type="entry name" value="G-PROTEIN COUPLED RECEPTOR"/>
    <property type="match status" value="1"/>
</dbReference>
<sequence length="371" mass="42429">MSRLNCTYELTAGRDGFACPSRCEYLTSALNMSYPELEDACLTDQEYLERYRGARRSPMFLPVCLTYLAIFLVGAVGNVLTCTVIARNKVMWTPTNLYLFSLAVSDLLVLLLGMPLELYEMWQNYPFLLGAGGCYFKTFLFEVVCFASILNVTALSVERYIAVVHPLRAKYVVTRRHAKRVILTVWAASILCALPNTSLHGIATLPSRSWYNLTIQVTTLVFFVLPMATISVLYLLIGLHLQREKMLQVFEKARHRQVTKMLFVLVVVFGICWAPFHTDRLMWSFISDWSEDQLETFQYVHLISGVLFYLSSAVNPILYNLMSTRFPTFRLFLLRQMPPQKPRCVGELTHTFGERVRMCPEAAAGQTSERP</sequence>
<proteinExistence type="inferred from homology"/>
<evidence type="ECO:0000256" key="11">
    <source>
        <dbReference type="ARBA" id="ARBA00023224"/>
    </source>
</evidence>
<feature type="transmembrane region" description="Helical" evidence="13">
    <location>
        <begin position="139"/>
        <end position="161"/>
    </location>
</feature>
<evidence type="ECO:0000256" key="2">
    <source>
        <dbReference type="ARBA" id="ARBA00004651"/>
    </source>
</evidence>
<accession>A0A8C5A5Q5</accession>
<evidence type="ECO:0000256" key="7">
    <source>
        <dbReference type="ARBA" id="ARBA00023136"/>
    </source>
</evidence>
<evidence type="ECO:0000256" key="13">
    <source>
        <dbReference type="SAM" id="Phobius"/>
    </source>
</evidence>
<dbReference type="AlphaFoldDB" id="A0A8C5A5Q5"/>
<keyword evidence="10" id="KW-0325">Glycoprotein</keyword>
<evidence type="ECO:0000256" key="9">
    <source>
        <dbReference type="ARBA" id="ARBA00023170"/>
    </source>
</evidence>
<dbReference type="GeneTree" id="ENSGT01120000271823"/>
<dbReference type="PANTHER" id="PTHR24243:SF235">
    <property type="entry name" value="NEUROMEDIN-U RECEPTOR 1-RELATED"/>
    <property type="match status" value="1"/>
</dbReference>
<evidence type="ECO:0000256" key="3">
    <source>
        <dbReference type="ARBA" id="ARBA00022475"/>
    </source>
</evidence>
<dbReference type="SUPFAM" id="SSF81321">
    <property type="entry name" value="Family A G protein-coupled receptor-like"/>
    <property type="match status" value="1"/>
</dbReference>
<dbReference type="PRINTS" id="PR01565">
    <property type="entry name" value="NEUROMEDINUR"/>
</dbReference>
<feature type="transmembrane region" description="Helical" evidence="13">
    <location>
        <begin position="59"/>
        <end position="85"/>
    </location>
</feature>
<feature type="transmembrane region" description="Helical" evidence="13">
    <location>
        <begin position="215"/>
        <end position="237"/>
    </location>
</feature>
<feature type="transmembrane region" description="Helical" evidence="13">
    <location>
        <begin position="97"/>
        <end position="119"/>
    </location>
</feature>